<dbReference type="STRING" id="49451.A0A1J6IMB3"/>
<evidence type="ECO:0000313" key="10">
    <source>
        <dbReference type="Proteomes" id="UP000187609"/>
    </source>
</evidence>
<organism evidence="9 10">
    <name type="scientific">Nicotiana attenuata</name>
    <name type="common">Coyote tobacco</name>
    <dbReference type="NCBI Taxonomy" id="49451"/>
    <lineage>
        <taxon>Eukaryota</taxon>
        <taxon>Viridiplantae</taxon>
        <taxon>Streptophyta</taxon>
        <taxon>Embryophyta</taxon>
        <taxon>Tracheophyta</taxon>
        <taxon>Spermatophyta</taxon>
        <taxon>Magnoliopsida</taxon>
        <taxon>eudicotyledons</taxon>
        <taxon>Gunneridae</taxon>
        <taxon>Pentapetalae</taxon>
        <taxon>asterids</taxon>
        <taxon>lamiids</taxon>
        <taxon>Solanales</taxon>
        <taxon>Solanaceae</taxon>
        <taxon>Nicotianoideae</taxon>
        <taxon>Nicotianeae</taxon>
        <taxon>Nicotiana</taxon>
    </lineage>
</organism>
<proteinExistence type="inferred from homology"/>
<dbReference type="InterPro" id="IPR003148">
    <property type="entry name" value="RCK_N"/>
</dbReference>
<dbReference type="Pfam" id="PF10153">
    <property type="entry name" value="Efg1"/>
    <property type="match status" value="1"/>
</dbReference>
<feature type="domain" description="RCK N-terminal" evidence="8">
    <location>
        <begin position="289"/>
        <end position="436"/>
    </location>
</feature>
<feature type="compositionally biased region" description="Low complexity" evidence="6">
    <location>
        <begin position="1089"/>
        <end position="1101"/>
    </location>
</feature>
<evidence type="ECO:0000256" key="4">
    <source>
        <dbReference type="ARBA" id="ARBA00022989"/>
    </source>
</evidence>
<keyword evidence="3 7" id="KW-0812">Transmembrane</keyword>
<dbReference type="EMBL" id="MJEQ01037191">
    <property type="protein sequence ID" value="OIS98846.1"/>
    <property type="molecule type" value="Genomic_DNA"/>
</dbReference>
<feature type="transmembrane region" description="Helical" evidence="7">
    <location>
        <begin position="185"/>
        <end position="208"/>
    </location>
</feature>
<evidence type="ECO:0000259" key="8">
    <source>
        <dbReference type="PROSITE" id="PS51201"/>
    </source>
</evidence>
<dbReference type="GO" id="GO:0006813">
    <property type="term" value="P:potassium ion transport"/>
    <property type="evidence" value="ECO:0007669"/>
    <property type="project" value="InterPro"/>
</dbReference>
<reference evidence="9" key="1">
    <citation type="submission" date="2016-11" db="EMBL/GenBank/DDBJ databases">
        <title>The genome of Nicotiana attenuata.</title>
        <authorList>
            <person name="Xu S."/>
            <person name="Brockmoeller T."/>
            <person name="Gaquerel E."/>
            <person name="Navarro A."/>
            <person name="Kuhl H."/>
            <person name="Gase K."/>
            <person name="Ling Z."/>
            <person name="Zhou W."/>
            <person name="Kreitzer C."/>
            <person name="Stanke M."/>
            <person name="Tang H."/>
            <person name="Lyons E."/>
            <person name="Pandey P."/>
            <person name="Pandey S.P."/>
            <person name="Timmermann B."/>
            <person name="Baldwin I.T."/>
        </authorList>
    </citation>
    <scope>NUCLEOTIDE SEQUENCE [LARGE SCALE GENOMIC DNA]</scope>
    <source>
        <strain evidence="9">UT</strain>
    </source>
</reference>
<feature type="compositionally biased region" description="Basic residues" evidence="6">
    <location>
        <begin position="1188"/>
        <end position="1202"/>
    </location>
</feature>
<evidence type="ECO:0000256" key="3">
    <source>
        <dbReference type="ARBA" id="ARBA00022692"/>
    </source>
</evidence>
<dbReference type="InterPro" id="IPR044849">
    <property type="entry name" value="CASTOR/POLLUX/SYM8-like"/>
</dbReference>
<evidence type="ECO:0000256" key="5">
    <source>
        <dbReference type="ARBA" id="ARBA00023136"/>
    </source>
</evidence>
<feature type="region of interest" description="Disordered" evidence="6">
    <location>
        <begin position="868"/>
        <end position="901"/>
    </location>
</feature>
<evidence type="ECO:0000256" key="6">
    <source>
        <dbReference type="SAM" id="MobiDB-lite"/>
    </source>
</evidence>
<name>A0A1J6IMB3_NICAT</name>
<keyword evidence="5 7" id="KW-0472">Membrane</keyword>
<gene>
    <name evidence="9" type="ORF">A4A49_02604</name>
</gene>
<dbReference type="SMR" id="A0A1J6IMB3"/>
<evidence type="ECO:0000256" key="1">
    <source>
        <dbReference type="ARBA" id="ARBA00004141"/>
    </source>
</evidence>
<keyword evidence="10" id="KW-1185">Reference proteome</keyword>
<feature type="region of interest" description="Disordered" evidence="6">
    <location>
        <begin position="1044"/>
        <end position="1202"/>
    </location>
</feature>
<dbReference type="PROSITE" id="PS51201">
    <property type="entry name" value="RCK_N"/>
    <property type="match status" value="1"/>
</dbReference>
<dbReference type="AlphaFoldDB" id="A0A1J6IMB3"/>
<comment type="similarity">
    <text evidence="2">Belongs to the castor/pollux (TC 1.A.1.23) family.</text>
</comment>
<accession>A0A1J6IMB3</accession>
<dbReference type="Gene3D" id="3.40.50.720">
    <property type="entry name" value="NAD(P)-binding Rossmann-like Domain"/>
    <property type="match status" value="1"/>
</dbReference>
<dbReference type="SUPFAM" id="SSF81324">
    <property type="entry name" value="Voltage-gated potassium channels"/>
    <property type="match status" value="1"/>
</dbReference>
<dbReference type="GO" id="GO:0016020">
    <property type="term" value="C:membrane"/>
    <property type="evidence" value="ECO:0007669"/>
    <property type="project" value="UniProtKB-SubCell"/>
</dbReference>
<keyword evidence="4 7" id="KW-1133">Transmembrane helix</keyword>
<feature type="compositionally biased region" description="Acidic residues" evidence="6">
    <location>
        <begin position="1050"/>
        <end position="1067"/>
    </location>
</feature>
<comment type="caution">
    <text evidence="9">The sequence shown here is derived from an EMBL/GenBank/DDBJ whole genome shotgun (WGS) entry which is preliminary data.</text>
</comment>
<dbReference type="GO" id="GO:0006364">
    <property type="term" value="P:rRNA processing"/>
    <property type="evidence" value="ECO:0007669"/>
    <property type="project" value="InterPro"/>
</dbReference>
<dbReference type="PANTHER" id="PTHR31563:SF13">
    <property type="entry name" value="ION CHANNEL POLLUX-LIKE 1-RELATED"/>
    <property type="match status" value="1"/>
</dbReference>
<dbReference type="InterPro" id="IPR010420">
    <property type="entry name" value="CASTOR/POLLUX/SYM8_dom"/>
</dbReference>
<feature type="transmembrane region" description="Helical" evidence="7">
    <location>
        <begin position="247"/>
        <end position="265"/>
    </location>
</feature>
<comment type="subcellular location">
    <subcellularLocation>
        <location evidence="1">Membrane</location>
        <topology evidence="1">Multi-pass membrane protein</topology>
    </subcellularLocation>
</comment>
<dbReference type="Pfam" id="PF06241">
    <property type="entry name" value="Castor_Poll_mid"/>
    <property type="match status" value="1"/>
</dbReference>
<evidence type="ECO:0000313" key="9">
    <source>
        <dbReference type="EMBL" id="OIS98846.1"/>
    </source>
</evidence>
<dbReference type="Gramene" id="OIS98846">
    <property type="protein sequence ID" value="OIS98846"/>
    <property type="gene ID" value="A4A49_02604"/>
</dbReference>
<dbReference type="PANTHER" id="PTHR31563">
    <property type="entry name" value="ION CHANNEL POLLUX-RELATED"/>
    <property type="match status" value="1"/>
</dbReference>
<evidence type="ECO:0000256" key="7">
    <source>
        <dbReference type="SAM" id="Phobius"/>
    </source>
</evidence>
<dbReference type="Proteomes" id="UP000187609">
    <property type="component" value="Unassembled WGS sequence"/>
</dbReference>
<evidence type="ECO:0000256" key="2">
    <source>
        <dbReference type="ARBA" id="ARBA00008577"/>
    </source>
</evidence>
<protein>
    <submittedName>
        <fullName evidence="9">Ion channel pollux-like 2</fullName>
    </submittedName>
</protein>
<feature type="compositionally biased region" description="Polar residues" evidence="6">
    <location>
        <begin position="1137"/>
        <end position="1157"/>
    </location>
</feature>
<sequence>MLQLYCSRSSTPILSPRFNQISHFKRKSLACACRRNHASDFCMNDWLAKSKGKVPSIQKMTCRQLNSSGNMNIWENLNPQPLKMYLKNNSEDFPAKFVIASLASYFLIKLKHLHLIGMKMGMIRELFFFVTQTSGAQSLSFACLSNSLNKPTPLQLDVSFPSLKDIKWSLARLIYLFNIQLEKNVATFFIVLLASCFSFVMIGGLLFFKFRKSRGSAYSLEDCLWEAWACLCSSSTHLKQRTRVERVIGFILAIWGILFYSRLLSTMTEQFRNNMQRLREGAQMQVLETDHIIICGVNSHLNFILKQLNKYHEFAVRLGTATARRQRILLLSDLPRKQMDKMADNITKDLNHIDVLTKSCSLSMTKSFERAAANKARAIVILPTKGNRYEVDTDAFLSVLALQPLPEMISVPTIVEVSSYNTCELLKSISGLRVEPVQNVTSKLFVQCSRQKGLIKIYKHLLNYRKNVFNLCSFPHLVGLKYKQLRRGFQEAVVCGLYRQGKINFHPRDDEVLEETDEVLFIGPIHGKKRPQLVYSNLSDESDKAINDSHTVEKNGQFRGNALEITKARLENIVKRTKSGSKASDSCLGPKECILMLGWRPDIVEMIEEYDNYLGPGSTVEVLSDVPMDDRHKASRLAGQGKLKNVRVTHRIGNPMDYDMLTDTIANIQKSFKQGEEFPFSIVVISDREWLLGDASKADKQSAYSLLLAENICDKLGMKVQNLVAEIVDSKLGKQITRIKPSLTYIAAEEVMSLVTAQVAENIQLNEVWKEILNADGDEIYVKDISLYMKEDEKPSFAELSERAHLRREVAIGYVKNNKKVINPIPKSEPLSLEPAEASSIEKNCSNFNTALCFDIIMGHGGYGKRKIPDAANNRNRRGPKPKSLAVDKKSKSKSKPKAKAVSIKNQMRSIERMLRKDLPPEIREVQKQKLDELKKQQELHNRLAVERKIFLHNRKVKFFERRKIERRIRRLEKQQRTSSGKAQETEIAEQLAKLKEDLEYVRFFPKNEKYVSLFSGGDEQDIVDRRSKLREQIKASIVAAAASGKDLEETGSEDDGLLDLSSDDFFESGSSSDDADDELTDKSAREQASSASGKAASSMSSDEKNQRQISARALMPPPRPSSKSFSHSVNKKSRFGGSTSKKSSFRDMSTSSNTSDSIDRSAFRKGRSADSLTGNSGNISSNSDARKPRRKRRPKKKKQQA</sequence>
<dbReference type="InterPro" id="IPR019310">
    <property type="entry name" value="Efg1"/>
</dbReference>
<feature type="compositionally biased region" description="Polar residues" evidence="6">
    <location>
        <begin position="1171"/>
        <end position="1184"/>
    </location>
</feature>